<dbReference type="AlphaFoldDB" id="A0A8H3ETU9"/>
<organism evidence="1 2">
    <name type="scientific">Gomphillus americanus</name>
    <dbReference type="NCBI Taxonomy" id="1940652"/>
    <lineage>
        <taxon>Eukaryota</taxon>
        <taxon>Fungi</taxon>
        <taxon>Dikarya</taxon>
        <taxon>Ascomycota</taxon>
        <taxon>Pezizomycotina</taxon>
        <taxon>Lecanoromycetes</taxon>
        <taxon>OSLEUM clade</taxon>
        <taxon>Ostropomycetidae</taxon>
        <taxon>Ostropales</taxon>
        <taxon>Graphidaceae</taxon>
        <taxon>Gomphilloideae</taxon>
        <taxon>Gomphillus</taxon>
    </lineage>
</organism>
<reference evidence="1" key="1">
    <citation type="submission" date="2021-03" db="EMBL/GenBank/DDBJ databases">
        <authorList>
            <person name="Tagirdzhanova G."/>
        </authorList>
    </citation>
    <scope>NUCLEOTIDE SEQUENCE</scope>
</reference>
<accession>A0A8H3ETU9</accession>
<protein>
    <submittedName>
        <fullName evidence="1">Uncharacterized protein</fullName>
    </submittedName>
</protein>
<evidence type="ECO:0000313" key="1">
    <source>
        <dbReference type="EMBL" id="CAF9912544.1"/>
    </source>
</evidence>
<proteinExistence type="predicted"/>
<comment type="caution">
    <text evidence="1">The sequence shown here is derived from an EMBL/GenBank/DDBJ whole genome shotgun (WGS) entry which is preliminary data.</text>
</comment>
<evidence type="ECO:0000313" key="2">
    <source>
        <dbReference type="Proteomes" id="UP000664169"/>
    </source>
</evidence>
<keyword evidence="2" id="KW-1185">Reference proteome</keyword>
<name>A0A8H3ETU9_9LECA</name>
<dbReference type="Proteomes" id="UP000664169">
    <property type="component" value="Unassembled WGS sequence"/>
</dbReference>
<gene>
    <name evidence="1" type="ORF">GOMPHAMPRED_007688</name>
</gene>
<dbReference type="EMBL" id="CAJPDQ010000007">
    <property type="protein sequence ID" value="CAF9912544.1"/>
    <property type="molecule type" value="Genomic_DNA"/>
</dbReference>
<sequence>MFFLSDKVMETIDRFETRILAARKQHGTGGTGITMRTYSAPLRFDTRVRLHQNHALGATPLVALHERHRKMGIKQTSLLEGVEHYYRVRLRSGGLWPIKEYGSPCIWEEGPIAPVFMIMMEEFRSRLFRQGTEKLRNDGIFSGLIHPGPSMLFFRDTALLEGVWESQGCPSPLELRLLAWMMHQRQPTPHVGALMQFFYSKTTRLNVFSLQYRDQWHRNRMQLCAISDAPGPFEERIDAVLHSPGSLSHDLAQWGKHREDISIPQPYMCIAHCTEDEMYQRTARDKALAESQNSGMGPLSTD</sequence>